<dbReference type="PANTHER" id="PTHR43135">
    <property type="entry name" value="ALPHA-D-RIBOSE 1-METHYLPHOSPHONATE 5-TRIPHOSPHATE DIPHOSPHATASE"/>
    <property type="match status" value="1"/>
</dbReference>
<gene>
    <name evidence="2" type="ORF">SISNIDRAFT_97136</name>
</gene>
<evidence type="ECO:0000259" key="1">
    <source>
        <dbReference type="Pfam" id="PF01979"/>
    </source>
</evidence>
<organism evidence="2 3">
    <name type="scientific">Sistotremastrum niveocremeum HHB9708</name>
    <dbReference type="NCBI Taxonomy" id="1314777"/>
    <lineage>
        <taxon>Eukaryota</taxon>
        <taxon>Fungi</taxon>
        <taxon>Dikarya</taxon>
        <taxon>Basidiomycota</taxon>
        <taxon>Agaricomycotina</taxon>
        <taxon>Agaricomycetes</taxon>
        <taxon>Sistotremastrales</taxon>
        <taxon>Sistotremastraceae</taxon>
        <taxon>Sertulicium</taxon>
        <taxon>Sertulicium niveocremeum</taxon>
    </lineage>
</organism>
<reference evidence="2 3" key="1">
    <citation type="journal article" date="2016" name="Mol. Biol. Evol.">
        <title>Comparative Genomics of Early-Diverging Mushroom-Forming Fungi Provides Insights into the Origins of Lignocellulose Decay Capabilities.</title>
        <authorList>
            <person name="Nagy L.G."/>
            <person name="Riley R."/>
            <person name="Tritt A."/>
            <person name="Adam C."/>
            <person name="Daum C."/>
            <person name="Floudas D."/>
            <person name="Sun H."/>
            <person name="Yadav J.S."/>
            <person name="Pangilinan J."/>
            <person name="Larsson K.H."/>
            <person name="Matsuura K."/>
            <person name="Barry K."/>
            <person name="Labutti K."/>
            <person name="Kuo R."/>
            <person name="Ohm R.A."/>
            <person name="Bhattacharya S.S."/>
            <person name="Shirouzu T."/>
            <person name="Yoshinaga Y."/>
            <person name="Martin F.M."/>
            <person name="Grigoriev I.V."/>
            <person name="Hibbett D.S."/>
        </authorList>
    </citation>
    <scope>NUCLEOTIDE SEQUENCE [LARGE SCALE GENOMIC DNA]</scope>
    <source>
        <strain evidence="2 3">HHB9708</strain>
    </source>
</reference>
<dbReference type="OrthoDB" id="5595695at2759"/>
<dbReference type="InterPro" id="IPR011059">
    <property type="entry name" value="Metal-dep_hydrolase_composite"/>
</dbReference>
<sequence length="457" mass="49650">MQLDGTPLTIIYADRYFDSQSASFVDDSLAISVSEETGLIHNIQPLSEVANNPPNVPKKVIDLRGLTLLPGFVDTHVHFFLHPYTETSWEDQLTKESLVERTVRAVNHAKETLLAGYTSVRDLGTEGAGDADVNLRQCISRPLQLIPGPRYFISNRALVVSGSYGPKLSLHPLGEGVEGITGAQVVDGVEECRKAVRQQIGAGADWIKLYADYSFRSRMSGVSTIGTKALRLFSKEELSVIISTAHSLGVKVAAHASIAEIIKELIALGVDSIEHGYLMDDEALRALQGSKTVWNPTLAAYYSHPSNTSGERWKQCRETFQKALNMGGINFACGGDTGVFAHGQNALELKLMADLGMDPKKVLQSATLGGWECVRSLGWEGDLGRKRLERVGTLSEDQRLVGENEVPFGVIAKGFAADIVASSGDLENDFSHAVSPSAITFVMKGGRVFKQNEFRQG</sequence>
<dbReference type="STRING" id="1314777.A0A164U906"/>
<accession>A0A164U906</accession>
<dbReference type="Gene3D" id="2.30.40.10">
    <property type="entry name" value="Urease, subunit C, domain 1"/>
    <property type="match status" value="1"/>
</dbReference>
<dbReference type="AlphaFoldDB" id="A0A164U906"/>
<dbReference type="InterPro" id="IPR006680">
    <property type="entry name" value="Amidohydro-rel"/>
</dbReference>
<keyword evidence="3" id="KW-1185">Reference proteome</keyword>
<evidence type="ECO:0000313" key="2">
    <source>
        <dbReference type="EMBL" id="KZS93025.1"/>
    </source>
</evidence>
<dbReference type="InterPro" id="IPR057744">
    <property type="entry name" value="OTAase-like"/>
</dbReference>
<dbReference type="PANTHER" id="PTHR43135:SF3">
    <property type="entry name" value="ALPHA-D-RIBOSE 1-METHYLPHOSPHONATE 5-TRIPHOSPHATE DIPHOSPHATASE"/>
    <property type="match status" value="1"/>
</dbReference>
<proteinExistence type="predicted"/>
<evidence type="ECO:0000313" key="3">
    <source>
        <dbReference type="Proteomes" id="UP000076722"/>
    </source>
</evidence>
<dbReference type="InterPro" id="IPR051781">
    <property type="entry name" value="Metallo-dep_Hydrolase"/>
</dbReference>
<dbReference type="Gene3D" id="3.20.20.140">
    <property type="entry name" value="Metal-dependent hydrolases"/>
    <property type="match status" value="1"/>
</dbReference>
<dbReference type="Pfam" id="PF01979">
    <property type="entry name" value="Amidohydro_1"/>
    <property type="match status" value="1"/>
</dbReference>
<protein>
    <recommendedName>
        <fullName evidence="1">Amidohydrolase-related domain-containing protein</fullName>
    </recommendedName>
</protein>
<dbReference type="SUPFAM" id="SSF51556">
    <property type="entry name" value="Metallo-dependent hydrolases"/>
    <property type="match status" value="1"/>
</dbReference>
<name>A0A164U906_9AGAM</name>
<dbReference type="EMBL" id="KV419408">
    <property type="protein sequence ID" value="KZS93025.1"/>
    <property type="molecule type" value="Genomic_DNA"/>
</dbReference>
<feature type="domain" description="Amidohydrolase-related" evidence="1">
    <location>
        <begin position="67"/>
        <end position="374"/>
    </location>
</feature>
<dbReference type="CDD" id="cd01299">
    <property type="entry name" value="Met_dep_hydrolase_A"/>
    <property type="match status" value="1"/>
</dbReference>
<dbReference type="Proteomes" id="UP000076722">
    <property type="component" value="Unassembled WGS sequence"/>
</dbReference>
<dbReference type="SUPFAM" id="SSF51338">
    <property type="entry name" value="Composite domain of metallo-dependent hydrolases"/>
    <property type="match status" value="1"/>
</dbReference>
<dbReference type="GO" id="GO:0016810">
    <property type="term" value="F:hydrolase activity, acting on carbon-nitrogen (but not peptide) bonds"/>
    <property type="evidence" value="ECO:0007669"/>
    <property type="project" value="InterPro"/>
</dbReference>
<dbReference type="InterPro" id="IPR032466">
    <property type="entry name" value="Metal_Hydrolase"/>
</dbReference>